<evidence type="ECO:0000259" key="2">
    <source>
        <dbReference type="Pfam" id="PF03078"/>
    </source>
</evidence>
<feature type="compositionally biased region" description="Basic and acidic residues" evidence="1">
    <location>
        <begin position="198"/>
        <end position="224"/>
    </location>
</feature>
<dbReference type="InterPro" id="IPR004312">
    <property type="entry name" value="ATHILA_Orf1_C"/>
</dbReference>
<proteinExistence type="predicted"/>
<feature type="compositionally biased region" description="Polar residues" evidence="1">
    <location>
        <begin position="170"/>
        <end position="193"/>
    </location>
</feature>
<evidence type="ECO:0000313" key="4">
    <source>
        <dbReference type="Proteomes" id="UP000694251"/>
    </source>
</evidence>
<keyword evidence="4" id="KW-1185">Reference proteome</keyword>
<organism evidence="3 4">
    <name type="scientific">Arabidopsis suecica</name>
    <name type="common">Swedish thale-cress</name>
    <name type="synonym">Cardaminopsis suecica</name>
    <dbReference type="NCBI Taxonomy" id="45249"/>
    <lineage>
        <taxon>Eukaryota</taxon>
        <taxon>Viridiplantae</taxon>
        <taxon>Streptophyta</taxon>
        <taxon>Embryophyta</taxon>
        <taxon>Tracheophyta</taxon>
        <taxon>Spermatophyta</taxon>
        <taxon>Magnoliopsida</taxon>
        <taxon>eudicotyledons</taxon>
        <taxon>Gunneridae</taxon>
        <taxon>Pentapetalae</taxon>
        <taxon>rosids</taxon>
        <taxon>malvids</taxon>
        <taxon>Brassicales</taxon>
        <taxon>Brassicaceae</taxon>
        <taxon>Camelineae</taxon>
        <taxon>Arabidopsis</taxon>
    </lineage>
</organism>
<comment type="caution">
    <text evidence="3">The sequence shown here is derived from an EMBL/GenBank/DDBJ whole genome shotgun (WGS) entry which is preliminary data.</text>
</comment>
<dbReference type="AlphaFoldDB" id="A0A8T1XIK3"/>
<reference evidence="3 4" key="1">
    <citation type="submission" date="2020-12" db="EMBL/GenBank/DDBJ databases">
        <title>Concerted genomic and epigenomic changes stabilize Arabidopsis allopolyploids.</title>
        <authorList>
            <person name="Chen Z."/>
        </authorList>
    </citation>
    <scope>NUCLEOTIDE SEQUENCE [LARGE SCALE GENOMIC DNA]</scope>
    <source>
        <strain evidence="3">As9502</strain>
        <tissue evidence="3">Leaf</tissue>
    </source>
</reference>
<feature type="region of interest" description="Disordered" evidence="1">
    <location>
        <begin position="167"/>
        <end position="224"/>
    </location>
</feature>
<sequence length="265" mass="31588">MQREEVARGKRVVEAEEEHHEEAPFEEAVSEEEVEIIEDDTPTLVERRNWPRRKREPTPSEYYQYLKELKFEGTRYPHKKTMQELGDMVQNYLELLSQIRDQLQYFRIEFTEFFCSNSELKIEIELACIEVRTTRIEETKWAERRGPGGPEWTRFNVQIKNPRVRRTIFGSPNSLPRNATCDQTTPDGTNAENQPEDGETHPEDDNQFRDQHEQENFDQLETMKEVSRELKEIRSKFPKLQARSRISIGLSRRLGEHRSSREFRV</sequence>
<feature type="compositionally biased region" description="Acidic residues" evidence="1">
    <location>
        <begin position="24"/>
        <end position="40"/>
    </location>
</feature>
<evidence type="ECO:0000313" key="3">
    <source>
        <dbReference type="EMBL" id="KAG7529970.1"/>
    </source>
</evidence>
<protein>
    <recommendedName>
        <fullName evidence="2">Arabidopsis retrotransposon Orf1 C-terminal domain-containing protein</fullName>
    </recommendedName>
</protein>
<gene>
    <name evidence="3" type="ORF">ISN44_Un112g000150</name>
</gene>
<dbReference type="Pfam" id="PF03078">
    <property type="entry name" value="ATHILA"/>
    <property type="match status" value="1"/>
</dbReference>
<feature type="compositionally biased region" description="Basic and acidic residues" evidence="1">
    <location>
        <begin position="1"/>
        <end position="23"/>
    </location>
</feature>
<dbReference type="EMBL" id="JAEFBJ010000112">
    <property type="protein sequence ID" value="KAG7529970.1"/>
    <property type="molecule type" value="Genomic_DNA"/>
</dbReference>
<dbReference type="Proteomes" id="UP000694251">
    <property type="component" value="Unassembled WGS sequence"/>
</dbReference>
<feature type="domain" description="Arabidopsis retrotransposon Orf1 C-terminal" evidence="2">
    <location>
        <begin position="1"/>
        <end position="87"/>
    </location>
</feature>
<feature type="region of interest" description="Disordered" evidence="1">
    <location>
        <begin position="1"/>
        <end position="40"/>
    </location>
</feature>
<accession>A0A8T1XIK3</accession>
<name>A0A8T1XIK3_ARASU</name>
<evidence type="ECO:0000256" key="1">
    <source>
        <dbReference type="SAM" id="MobiDB-lite"/>
    </source>
</evidence>